<sequence>MRKHYIDNIRTFGILLLFPFHTSRIFNSFETFYVVGKPSVICDNFIRISSDWFMPLLFAIAGISASLAMEKHSIKQFIKERFFKLYIPFMFGVILTVPIQTFFAEKQHNGYTGSYFNQYVLFFTKKTDLTGYTGGFTPAHLWFLLFLFVISLVSLPLIILYKKSNKKINENKLNLWIILPLFFFNFLLSIIKIGGQGFGEYLSFFLLGYLILSTNGATKLLENKRLILTTSAIILSIIRMVMIYTVDFENVSFEIKFLCSAFNHLTTWTIILAILGLGKCYFDFSNRILDYFSKSSFTIYIFHQTWLVAIGYYTIRFFSNGLVQFSIIMILTFVTSVLTYEFVRAVPIARFMFGLKK</sequence>
<accession>A0A9Q5GIH5</accession>
<feature type="transmembrane region" description="Helical" evidence="1">
    <location>
        <begin position="173"/>
        <end position="191"/>
    </location>
</feature>
<feature type="transmembrane region" description="Helical" evidence="1">
    <location>
        <begin position="296"/>
        <end position="315"/>
    </location>
</feature>
<protein>
    <submittedName>
        <fullName evidence="3">Surface polysaccharide O-acyltransferase-like enzyme</fullName>
    </submittedName>
</protein>
<keyword evidence="1" id="KW-0812">Transmembrane</keyword>
<evidence type="ECO:0000313" key="3">
    <source>
        <dbReference type="EMBL" id="NRV10738.1"/>
    </source>
</evidence>
<dbReference type="Proteomes" id="UP000821656">
    <property type="component" value="Unassembled WGS sequence"/>
</dbReference>
<comment type="caution">
    <text evidence="3">The sequence shown here is derived from an EMBL/GenBank/DDBJ whole genome shotgun (WGS) entry which is preliminary data.</text>
</comment>
<feature type="transmembrane region" description="Helical" evidence="1">
    <location>
        <begin position="265"/>
        <end position="284"/>
    </location>
</feature>
<gene>
    <name evidence="3" type="ORF">DFH45_003701</name>
</gene>
<feature type="transmembrane region" description="Helical" evidence="1">
    <location>
        <begin position="52"/>
        <end position="70"/>
    </location>
</feature>
<dbReference type="Pfam" id="PF01757">
    <property type="entry name" value="Acyl_transf_3"/>
    <property type="match status" value="1"/>
</dbReference>
<feature type="transmembrane region" description="Helical" evidence="1">
    <location>
        <begin position="321"/>
        <end position="343"/>
    </location>
</feature>
<dbReference type="PANTHER" id="PTHR36927:SF3">
    <property type="entry name" value="GLUCANS BIOSYNTHESIS PROTEIN C"/>
    <property type="match status" value="1"/>
</dbReference>
<organism evidence="3 4">
    <name type="scientific">Clostridium beijerinckii</name>
    <name type="common">Clostridium MP</name>
    <dbReference type="NCBI Taxonomy" id="1520"/>
    <lineage>
        <taxon>Bacteria</taxon>
        <taxon>Bacillati</taxon>
        <taxon>Bacillota</taxon>
        <taxon>Clostridia</taxon>
        <taxon>Eubacteriales</taxon>
        <taxon>Clostridiaceae</taxon>
        <taxon>Clostridium</taxon>
    </lineage>
</organism>
<dbReference type="RefSeq" id="WP_077308094.1">
    <property type="nucleotide sequence ID" value="NZ_CP016090.1"/>
</dbReference>
<evidence type="ECO:0000313" key="4">
    <source>
        <dbReference type="Proteomes" id="UP000821656"/>
    </source>
</evidence>
<reference evidence="3" key="1">
    <citation type="submission" date="2020-05" db="EMBL/GenBank/DDBJ databases">
        <title>Genomic insights into acetone-butanol-ethanol (ABE) fermentation by sequencing solventogenic clostridia strains.</title>
        <authorList>
            <person name="Brown S."/>
        </authorList>
    </citation>
    <scope>NUCLEOTIDE SEQUENCE</scope>
    <source>
        <strain evidence="3">DJ126</strain>
    </source>
</reference>
<dbReference type="GO" id="GO:0016747">
    <property type="term" value="F:acyltransferase activity, transferring groups other than amino-acyl groups"/>
    <property type="evidence" value="ECO:0007669"/>
    <property type="project" value="InterPro"/>
</dbReference>
<feature type="transmembrane region" description="Helical" evidence="1">
    <location>
        <begin position="197"/>
        <end position="214"/>
    </location>
</feature>
<dbReference type="EMBL" id="JABSXK010000001">
    <property type="protein sequence ID" value="NRV10738.1"/>
    <property type="molecule type" value="Genomic_DNA"/>
</dbReference>
<feature type="transmembrane region" description="Helical" evidence="1">
    <location>
        <begin position="82"/>
        <end position="103"/>
    </location>
</feature>
<proteinExistence type="predicted"/>
<dbReference type="InterPro" id="IPR002656">
    <property type="entry name" value="Acyl_transf_3_dom"/>
</dbReference>
<keyword evidence="1" id="KW-0472">Membrane</keyword>
<dbReference type="InterPro" id="IPR050623">
    <property type="entry name" value="Glucan_succinyl_AcylTrfase"/>
</dbReference>
<evidence type="ECO:0000259" key="2">
    <source>
        <dbReference type="Pfam" id="PF01757"/>
    </source>
</evidence>
<name>A0A9Q5GIH5_CLOBE</name>
<feature type="transmembrane region" description="Helical" evidence="1">
    <location>
        <begin position="139"/>
        <end position="161"/>
    </location>
</feature>
<feature type="transmembrane region" description="Helical" evidence="1">
    <location>
        <begin position="226"/>
        <end position="245"/>
    </location>
</feature>
<keyword evidence="1" id="KW-1133">Transmembrane helix</keyword>
<evidence type="ECO:0000256" key="1">
    <source>
        <dbReference type="SAM" id="Phobius"/>
    </source>
</evidence>
<dbReference type="AlphaFoldDB" id="A0A9Q5GIH5"/>
<feature type="domain" description="Acyltransferase 3" evidence="2">
    <location>
        <begin position="4"/>
        <end position="340"/>
    </location>
</feature>
<dbReference type="PANTHER" id="PTHR36927">
    <property type="entry name" value="BLR4337 PROTEIN"/>
    <property type="match status" value="1"/>
</dbReference>